<name>A0A1M7LR71_9ACTN</name>
<gene>
    <name evidence="2" type="ORF">SAMN05216499_114128</name>
</gene>
<evidence type="ECO:0000313" key="3">
    <source>
        <dbReference type="Proteomes" id="UP000184111"/>
    </source>
</evidence>
<organism evidence="2 3">
    <name type="scientific">Actinacidiphila paucisporea</name>
    <dbReference type="NCBI Taxonomy" id="310782"/>
    <lineage>
        <taxon>Bacteria</taxon>
        <taxon>Bacillati</taxon>
        <taxon>Actinomycetota</taxon>
        <taxon>Actinomycetes</taxon>
        <taxon>Kitasatosporales</taxon>
        <taxon>Streptomycetaceae</taxon>
        <taxon>Actinacidiphila</taxon>
    </lineage>
</organism>
<dbReference type="AlphaFoldDB" id="A0A1M7LR71"/>
<protein>
    <submittedName>
        <fullName evidence="2">Uncharacterized protein</fullName>
    </submittedName>
</protein>
<dbReference type="Proteomes" id="UP000184111">
    <property type="component" value="Unassembled WGS sequence"/>
</dbReference>
<feature type="region of interest" description="Disordered" evidence="1">
    <location>
        <begin position="1"/>
        <end position="58"/>
    </location>
</feature>
<accession>A0A1M7LR71</accession>
<dbReference type="EMBL" id="FRBI01000014">
    <property type="protein sequence ID" value="SHM80182.1"/>
    <property type="molecule type" value="Genomic_DNA"/>
</dbReference>
<proteinExistence type="predicted"/>
<sequence>MTEKGRTADSAAKRPADRAQRTAHRHTGEPRVSLPARATGDGWRYPEGDDSAIVRGED</sequence>
<feature type="compositionally biased region" description="Basic and acidic residues" evidence="1">
    <location>
        <begin position="1"/>
        <end position="20"/>
    </location>
</feature>
<keyword evidence="3" id="KW-1185">Reference proteome</keyword>
<evidence type="ECO:0000256" key="1">
    <source>
        <dbReference type="SAM" id="MobiDB-lite"/>
    </source>
</evidence>
<evidence type="ECO:0000313" key="2">
    <source>
        <dbReference type="EMBL" id="SHM80182.1"/>
    </source>
</evidence>
<reference evidence="2 3" key="1">
    <citation type="submission" date="2016-11" db="EMBL/GenBank/DDBJ databases">
        <authorList>
            <person name="Jaros S."/>
            <person name="Januszkiewicz K."/>
            <person name="Wedrychowicz H."/>
        </authorList>
    </citation>
    <scope>NUCLEOTIDE SEQUENCE [LARGE SCALE GENOMIC DNA]</scope>
    <source>
        <strain evidence="2 3">CGMCC 4.2025</strain>
    </source>
</reference>